<dbReference type="PANTHER" id="PTHR43312:SF1">
    <property type="entry name" value="NADP-DEPENDENT OXIDOREDUCTASE DOMAIN-CONTAINING PROTEIN"/>
    <property type="match status" value="1"/>
</dbReference>
<sequence length="341" mass="38526">MYRVLGGTGIKVSVLGFGGIPIRTLSLDEAVKVIRRAFEIGINFYDTARNYGDSEHKIGIALKNVRDQVYIATKTASRTYDNAMKNLETSLNELETDYIDLWQLHAVNNFETLEKVLSPNGALAALKDAKKEGKIRFIGITGHRMDVLVKAIETGEFDTVQFPFNYLSIGAERELIPKAKELNIGMIVMKPIAGGELSSASAALKFVIQYPISVVIPGMHSIMEVEENARAVFKEIKLTDEELRIIEDDRRNLDKVFCRGCMYCMPCPQDIPISSLLRIKSFVKRMGISDAVKRIYEKAKETLPKCLNCKQCEEKCPYNLEVTKLLKEKFNWLEKILMEKG</sequence>
<evidence type="ECO:0000313" key="3">
    <source>
        <dbReference type="Proteomes" id="UP000281962"/>
    </source>
</evidence>
<dbReference type="GO" id="GO:0016491">
    <property type="term" value="F:oxidoreductase activity"/>
    <property type="evidence" value="ECO:0007669"/>
    <property type="project" value="InterPro"/>
</dbReference>
<dbReference type="Gene3D" id="3.20.20.100">
    <property type="entry name" value="NADP-dependent oxidoreductase domain"/>
    <property type="match status" value="1"/>
</dbReference>
<gene>
    <name evidence="2" type="ORF">DRJ21_00980</name>
</gene>
<dbReference type="Pfam" id="PF13534">
    <property type="entry name" value="Fer4_17"/>
    <property type="match status" value="1"/>
</dbReference>
<dbReference type="Pfam" id="PF00248">
    <property type="entry name" value="Aldo_ket_red"/>
    <property type="match status" value="1"/>
</dbReference>
<evidence type="ECO:0000259" key="1">
    <source>
        <dbReference type="PROSITE" id="PS51379"/>
    </source>
</evidence>
<dbReference type="CDD" id="cd19100">
    <property type="entry name" value="AKR_unchar"/>
    <property type="match status" value="1"/>
</dbReference>
<dbReference type="PROSITE" id="PS51379">
    <property type="entry name" value="4FE4S_FER_2"/>
    <property type="match status" value="1"/>
</dbReference>
<dbReference type="EMBL" id="QMQY01000028">
    <property type="protein sequence ID" value="RLE51024.1"/>
    <property type="molecule type" value="Genomic_DNA"/>
</dbReference>
<name>A0A497EUG1_9CREN</name>
<evidence type="ECO:0000313" key="2">
    <source>
        <dbReference type="EMBL" id="RLE51024.1"/>
    </source>
</evidence>
<protein>
    <submittedName>
        <fullName evidence="2">Aldo/keto reductase</fullName>
    </submittedName>
</protein>
<feature type="domain" description="4Fe-4S ferredoxin-type" evidence="1">
    <location>
        <begin position="297"/>
        <end position="328"/>
    </location>
</feature>
<dbReference type="SUPFAM" id="SSF46548">
    <property type="entry name" value="alpha-helical ferredoxin"/>
    <property type="match status" value="1"/>
</dbReference>
<accession>A0A497EUG1</accession>
<dbReference type="PROSITE" id="PS00198">
    <property type="entry name" value="4FE4S_FER_1"/>
    <property type="match status" value="1"/>
</dbReference>
<dbReference type="InterPro" id="IPR017900">
    <property type="entry name" value="4Fe4S_Fe_S_CS"/>
</dbReference>
<dbReference type="InterPro" id="IPR020471">
    <property type="entry name" value="AKR"/>
</dbReference>
<dbReference type="Proteomes" id="UP000281962">
    <property type="component" value="Unassembled WGS sequence"/>
</dbReference>
<organism evidence="2 3">
    <name type="scientific">Thermoproteota archaeon</name>
    <dbReference type="NCBI Taxonomy" id="2056631"/>
    <lineage>
        <taxon>Archaea</taxon>
        <taxon>Thermoproteota</taxon>
    </lineage>
</organism>
<dbReference type="InterPro" id="IPR023210">
    <property type="entry name" value="NADP_OxRdtase_dom"/>
</dbReference>
<dbReference type="SUPFAM" id="SSF51430">
    <property type="entry name" value="NAD(P)-linked oxidoreductase"/>
    <property type="match status" value="1"/>
</dbReference>
<dbReference type="InterPro" id="IPR017896">
    <property type="entry name" value="4Fe4S_Fe-S-bd"/>
</dbReference>
<dbReference type="InterPro" id="IPR053135">
    <property type="entry name" value="AKR2_Oxidoreductase"/>
</dbReference>
<proteinExistence type="predicted"/>
<dbReference type="PRINTS" id="PR00069">
    <property type="entry name" value="ALDKETRDTASE"/>
</dbReference>
<dbReference type="PANTHER" id="PTHR43312">
    <property type="entry name" value="D-THREO-ALDOSE 1-DEHYDROGENASE"/>
    <property type="match status" value="1"/>
</dbReference>
<dbReference type="InterPro" id="IPR036812">
    <property type="entry name" value="NAD(P)_OxRdtase_dom_sf"/>
</dbReference>
<dbReference type="AlphaFoldDB" id="A0A497EUG1"/>
<comment type="caution">
    <text evidence="2">The sequence shown here is derived from an EMBL/GenBank/DDBJ whole genome shotgun (WGS) entry which is preliminary data.</text>
</comment>
<reference evidence="2 3" key="1">
    <citation type="submission" date="2018-06" db="EMBL/GenBank/DDBJ databases">
        <title>Extensive metabolic versatility and redundancy in microbially diverse, dynamic hydrothermal sediments.</title>
        <authorList>
            <person name="Dombrowski N."/>
            <person name="Teske A."/>
            <person name="Baker B.J."/>
        </authorList>
    </citation>
    <scope>NUCLEOTIDE SEQUENCE [LARGE SCALE GENOMIC DNA]</scope>
    <source>
        <strain evidence="2">B30_G17</strain>
    </source>
</reference>